<sequence>MRQGQAGTLESNDAVITVAEAPAGSGIIIDLESSVKAAYGDAIEAVIRDACREAGIEDAEVDVRDKGALDCTIRARTLTAITRAGL</sequence>
<dbReference type="eggNOG" id="COG3052">
    <property type="taxonomic scope" value="Bacteria"/>
</dbReference>
<dbReference type="RefSeq" id="WP_016474441.1">
    <property type="nucleotide sequence ID" value="NZ_KE150480.1"/>
</dbReference>
<dbReference type="NCBIfam" id="NF009726">
    <property type="entry name" value="PRK13253.1"/>
    <property type="match status" value="1"/>
</dbReference>
<comment type="caution">
    <text evidence="4">The sequence shown here is derived from an EMBL/GenBank/DDBJ whole genome shotgun (WGS) entry which is preliminary data.</text>
</comment>
<reference evidence="4 5" key="1">
    <citation type="submission" date="2013-04" db="EMBL/GenBank/DDBJ databases">
        <title>The Genome Sequence of Sutterella wadsworthensis HGA0223.</title>
        <authorList>
            <consortium name="The Broad Institute Genomics Platform"/>
            <person name="Earl A."/>
            <person name="Ward D."/>
            <person name="Feldgarden M."/>
            <person name="Gevers D."/>
            <person name="Schmidt T.M."/>
            <person name="Dover J."/>
            <person name="Dai D."/>
            <person name="Walker B."/>
            <person name="Young S."/>
            <person name="Zeng Q."/>
            <person name="Gargeya S."/>
            <person name="Fitzgerald M."/>
            <person name="Haas B."/>
            <person name="Abouelleil A."/>
            <person name="Allen A.W."/>
            <person name="Alvarado L."/>
            <person name="Arachchi H.M."/>
            <person name="Berlin A.M."/>
            <person name="Chapman S.B."/>
            <person name="Gainer-Dewar J."/>
            <person name="Goldberg J."/>
            <person name="Griggs A."/>
            <person name="Gujja S."/>
            <person name="Hansen M."/>
            <person name="Howarth C."/>
            <person name="Imamovic A."/>
            <person name="Ireland A."/>
            <person name="Larimer J."/>
            <person name="McCowan C."/>
            <person name="Murphy C."/>
            <person name="Pearson M."/>
            <person name="Poon T.W."/>
            <person name="Priest M."/>
            <person name="Roberts A."/>
            <person name="Saif S."/>
            <person name="Shea T."/>
            <person name="Sisk P."/>
            <person name="Sykes S."/>
            <person name="Wortman J."/>
            <person name="Nusbaum C."/>
            <person name="Birren B."/>
        </authorList>
    </citation>
    <scope>NUCLEOTIDE SEQUENCE [LARGE SCALE GENOMIC DNA]</scope>
    <source>
        <strain evidence="4 5">HGA0223</strain>
    </source>
</reference>
<dbReference type="InterPro" id="IPR023439">
    <property type="entry name" value="Mal_deCO2ase/Cit_lyase_ACP"/>
</dbReference>
<keyword evidence="2" id="KW-0963">Cytoplasm</keyword>
<gene>
    <name evidence="4" type="ORF">HMPREF1476_01163</name>
</gene>
<dbReference type="STRING" id="1203554.HMPREF1476_01163"/>
<dbReference type="HOGENOM" id="CLU_158489_0_0_4"/>
<comment type="subcellular location">
    <subcellularLocation>
        <location evidence="1">Cytoplasm</location>
    </subcellularLocation>
</comment>
<dbReference type="Proteomes" id="UP000014400">
    <property type="component" value="Unassembled WGS sequence"/>
</dbReference>
<dbReference type="EMBL" id="ATCF01000016">
    <property type="protein sequence ID" value="EPD99484.1"/>
    <property type="molecule type" value="Genomic_DNA"/>
</dbReference>
<dbReference type="GeneID" id="64061025"/>
<keyword evidence="3" id="KW-0597">Phosphoprotein</keyword>
<dbReference type="PATRIC" id="fig|1203554.3.peg.1206"/>
<evidence type="ECO:0000256" key="2">
    <source>
        <dbReference type="ARBA" id="ARBA00022490"/>
    </source>
</evidence>
<evidence type="ECO:0000313" key="4">
    <source>
        <dbReference type="EMBL" id="EPD99484.1"/>
    </source>
</evidence>
<dbReference type="Pfam" id="PF06857">
    <property type="entry name" value="ACP"/>
    <property type="match status" value="1"/>
</dbReference>
<accession>S3CG23</accession>
<dbReference type="AlphaFoldDB" id="S3CG23"/>
<keyword evidence="4" id="KW-0456">Lyase</keyword>
<dbReference type="InterPro" id="IPR006495">
    <property type="entry name" value="CitD"/>
</dbReference>
<proteinExistence type="predicted"/>
<evidence type="ECO:0000313" key="5">
    <source>
        <dbReference type="Proteomes" id="UP000014400"/>
    </source>
</evidence>
<evidence type="ECO:0000256" key="1">
    <source>
        <dbReference type="ARBA" id="ARBA00004496"/>
    </source>
</evidence>
<dbReference type="GO" id="GO:0005737">
    <property type="term" value="C:cytoplasm"/>
    <property type="evidence" value="ECO:0007669"/>
    <property type="project" value="UniProtKB-SubCell"/>
</dbReference>
<keyword evidence="5" id="KW-1185">Reference proteome</keyword>
<protein>
    <submittedName>
        <fullName evidence="4">Citrate lyase acyl carrier protein</fullName>
    </submittedName>
</protein>
<name>S3CG23_9BURK</name>
<dbReference type="NCBIfam" id="TIGR01608">
    <property type="entry name" value="citD"/>
    <property type="match status" value="1"/>
</dbReference>
<dbReference type="GO" id="GO:0016829">
    <property type="term" value="F:lyase activity"/>
    <property type="evidence" value="ECO:0007669"/>
    <property type="project" value="UniProtKB-KW"/>
</dbReference>
<evidence type="ECO:0000256" key="3">
    <source>
        <dbReference type="ARBA" id="ARBA00022553"/>
    </source>
</evidence>
<organism evidence="4 5">
    <name type="scientific">Sutterella wadsworthensis HGA0223</name>
    <dbReference type="NCBI Taxonomy" id="1203554"/>
    <lineage>
        <taxon>Bacteria</taxon>
        <taxon>Pseudomonadati</taxon>
        <taxon>Pseudomonadota</taxon>
        <taxon>Betaproteobacteria</taxon>
        <taxon>Burkholderiales</taxon>
        <taxon>Sutterellaceae</taxon>
        <taxon>Sutterella</taxon>
    </lineage>
</organism>